<gene>
    <name evidence="17" type="ORF">FRX48_04469</name>
</gene>
<dbReference type="PANTHER" id="PTHR42789:SF1">
    <property type="entry name" value="D-ISOMER SPECIFIC 2-HYDROXYACID DEHYDROGENASE FAMILY PROTEIN (AFU_ORTHOLOGUE AFUA_6G10090)"/>
    <property type="match status" value="1"/>
</dbReference>
<evidence type="ECO:0000256" key="3">
    <source>
        <dbReference type="ARBA" id="ARBA00005854"/>
    </source>
</evidence>
<keyword evidence="7" id="KW-0028">Amino-acid biosynthesis</keyword>
<dbReference type="NCBIfam" id="NF008759">
    <property type="entry name" value="PRK11790.1"/>
    <property type="match status" value="1"/>
</dbReference>
<keyword evidence="10" id="KW-0718">Serine biosynthesis</keyword>
<dbReference type="GO" id="GO:0006564">
    <property type="term" value="P:L-serine biosynthetic process"/>
    <property type="evidence" value="ECO:0007669"/>
    <property type="project" value="UniProtKB-KW"/>
</dbReference>
<dbReference type="GO" id="GO:0061759">
    <property type="term" value="F:2-oxoglutarate reductase activity"/>
    <property type="evidence" value="ECO:0007669"/>
    <property type="project" value="UniProtKB-ARBA"/>
</dbReference>
<evidence type="ECO:0000256" key="2">
    <source>
        <dbReference type="ARBA" id="ARBA00005216"/>
    </source>
</evidence>
<dbReference type="UniPathway" id="UPA00135">
    <property type="reaction ID" value="UER00196"/>
</dbReference>
<dbReference type="InterPro" id="IPR036291">
    <property type="entry name" value="NAD(P)-bd_dom_sf"/>
</dbReference>
<dbReference type="SUPFAM" id="SSF52283">
    <property type="entry name" value="Formate/glycerate dehydrogenase catalytic domain-like"/>
    <property type="match status" value="1"/>
</dbReference>
<dbReference type="InterPro" id="IPR006139">
    <property type="entry name" value="D-isomer_2_OHA_DH_cat_dom"/>
</dbReference>
<dbReference type="SUPFAM" id="SSF55021">
    <property type="entry name" value="ACT-like"/>
    <property type="match status" value="1"/>
</dbReference>
<dbReference type="EC" id="1.1.1.95" evidence="5"/>
<dbReference type="Gene3D" id="3.40.50.720">
    <property type="entry name" value="NAD(P)-binding Rossmann-like Domain"/>
    <property type="match status" value="2"/>
</dbReference>
<evidence type="ECO:0000256" key="11">
    <source>
        <dbReference type="ARBA" id="ARBA00030455"/>
    </source>
</evidence>
<evidence type="ECO:0000256" key="6">
    <source>
        <dbReference type="ARBA" id="ARBA00022553"/>
    </source>
</evidence>
<keyword evidence="8 14" id="KW-0560">Oxidoreductase</keyword>
<dbReference type="PANTHER" id="PTHR42789">
    <property type="entry name" value="D-ISOMER SPECIFIC 2-HYDROXYACID DEHYDROGENASE FAMILY PROTEIN (AFU_ORTHOLOGUE AFUA_6G10090)"/>
    <property type="match status" value="1"/>
</dbReference>
<dbReference type="FunFam" id="3.40.50.720:FF:000041">
    <property type="entry name" value="D-3-phosphoglycerate dehydrogenase"/>
    <property type="match status" value="1"/>
</dbReference>
<organism evidence="17 18">
    <name type="scientific">Lasallia pustulata</name>
    <dbReference type="NCBI Taxonomy" id="136370"/>
    <lineage>
        <taxon>Eukaryota</taxon>
        <taxon>Fungi</taxon>
        <taxon>Dikarya</taxon>
        <taxon>Ascomycota</taxon>
        <taxon>Pezizomycotina</taxon>
        <taxon>Lecanoromycetes</taxon>
        <taxon>OSLEUM clade</taxon>
        <taxon>Umbilicariomycetidae</taxon>
        <taxon>Umbilicariales</taxon>
        <taxon>Umbilicariaceae</taxon>
        <taxon>Lasallia</taxon>
    </lineage>
</organism>
<dbReference type="AlphaFoldDB" id="A0A5M8PSC9"/>
<dbReference type="GO" id="GO:0051287">
    <property type="term" value="F:NAD binding"/>
    <property type="evidence" value="ECO:0007669"/>
    <property type="project" value="InterPro"/>
</dbReference>
<dbReference type="FunFam" id="3.30.70.260:FF:000036">
    <property type="entry name" value="D-3-phosphoglycerate dehydrogenase"/>
    <property type="match status" value="1"/>
</dbReference>
<evidence type="ECO:0000256" key="9">
    <source>
        <dbReference type="ARBA" id="ARBA00023027"/>
    </source>
</evidence>
<dbReference type="InterPro" id="IPR050857">
    <property type="entry name" value="D-2-hydroxyacid_DH"/>
</dbReference>
<sequence length="474" mass="51882">MVSTARDISFSTNGQCQEVSNSFGHSPSPIATFHSPPSSYGGAQLSRTTTGAFAKQLKPFATRDIKILLLENVNQTGRDILAKQGYQVDFLKSSLGEDELIEKIRDVHVIGIRSKTKLTAQVLREAKNLIVIGCFCIGTNQVDLNYAAQHGIAVFNSPFSNSRSVAELVIGEIISLARQLGDRSNEMHRGTWNKVSNKCWEIRGKTLGIIGYGHIGSQLSVLAEAMGMSVIYYDTVNLMALGIAKQVPTLEALLTGADFVTCHVPELPETMKMIGPEQFRLMKDGSYLINASRGSVVDIPALIDAMRSNKIAGAALDVYPAEPGGNGDYFLNDLNPWAEDLRSLKNIILTPHIGGSTEEAQSAIGIEVSEALVRYVNEGTTLGSVNMPEVNLRSLTVEEPNHVRVVYVHHNVPGVLRKVNEILGDHNVDKQTTDSRGEVAYLMADISNVNTHEIKDLYESLERLSSRIMTRVLY</sequence>
<accession>A0A5M8PSC9</accession>
<evidence type="ECO:0000256" key="15">
    <source>
        <dbReference type="SAM" id="MobiDB-lite"/>
    </source>
</evidence>
<reference evidence="17 18" key="1">
    <citation type="submission" date="2019-09" db="EMBL/GenBank/DDBJ databases">
        <title>The hologenome of the rock-dwelling lichen Lasallia pustulata.</title>
        <authorList>
            <person name="Greshake Tzovaras B."/>
            <person name="Segers F."/>
            <person name="Bicker A."/>
            <person name="Dal Grande F."/>
            <person name="Otte J."/>
            <person name="Hankeln T."/>
            <person name="Schmitt I."/>
            <person name="Ebersberger I."/>
        </authorList>
    </citation>
    <scope>NUCLEOTIDE SEQUENCE [LARGE SCALE GENOMIC DNA]</scope>
    <source>
        <strain evidence="17">A1-1</strain>
    </source>
</reference>
<keyword evidence="9" id="KW-0520">NAD</keyword>
<feature type="domain" description="ACT" evidence="16">
    <location>
        <begin position="404"/>
        <end position="474"/>
    </location>
</feature>
<dbReference type="Proteomes" id="UP000324767">
    <property type="component" value="Unassembled WGS sequence"/>
</dbReference>
<dbReference type="InterPro" id="IPR002912">
    <property type="entry name" value="ACT_dom"/>
</dbReference>
<dbReference type="EMBL" id="VXIT01000006">
    <property type="protein sequence ID" value="KAA6412317.1"/>
    <property type="molecule type" value="Genomic_DNA"/>
</dbReference>
<evidence type="ECO:0000259" key="16">
    <source>
        <dbReference type="PROSITE" id="PS51671"/>
    </source>
</evidence>
<comment type="function">
    <text evidence="1">Catalyzes the reversible oxidation of 3-phospho-D-glycerate to 3-phosphonooxypyruvate, the first step of the phosphorylated L-serine biosynthesis pathway. Also catalyzes the reversible oxidation of 2-hydroxyglutarate to 2-oxoglutarate.</text>
</comment>
<dbReference type="InterPro" id="IPR029752">
    <property type="entry name" value="D-isomer_DH_CS1"/>
</dbReference>
<dbReference type="Gene3D" id="3.30.70.260">
    <property type="match status" value="1"/>
</dbReference>
<evidence type="ECO:0000256" key="4">
    <source>
        <dbReference type="ARBA" id="ARBA00013001"/>
    </source>
</evidence>
<dbReference type="GO" id="GO:0004617">
    <property type="term" value="F:phosphoglycerate dehydrogenase activity"/>
    <property type="evidence" value="ECO:0007669"/>
    <property type="project" value="UniProtKB-EC"/>
</dbReference>
<evidence type="ECO:0000256" key="14">
    <source>
        <dbReference type="RuleBase" id="RU003719"/>
    </source>
</evidence>
<protein>
    <recommendedName>
        <fullName evidence="11">2-oxoglutarate reductase</fullName>
        <ecNumber evidence="4">1.1.1.399</ecNumber>
        <ecNumber evidence="5">1.1.1.95</ecNumber>
    </recommendedName>
</protein>
<dbReference type="PROSITE" id="PS00671">
    <property type="entry name" value="D_2_HYDROXYACID_DH_3"/>
    <property type="match status" value="1"/>
</dbReference>
<feature type="region of interest" description="Disordered" evidence="15">
    <location>
        <begin position="19"/>
        <end position="44"/>
    </location>
</feature>
<proteinExistence type="inferred from homology"/>
<comment type="catalytic activity">
    <reaction evidence="13">
        <text>(2R)-3-phosphoglycerate + NAD(+) = 3-phosphooxypyruvate + NADH + H(+)</text>
        <dbReference type="Rhea" id="RHEA:12641"/>
        <dbReference type="ChEBI" id="CHEBI:15378"/>
        <dbReference type="ChEBI" id="CHEBI:18110"/>
        <dbReference type="ChEBI" id="CHEBI:57540"/>
        <dbReference type="ChEBI" id="CHEBI:57945"/>
        <dbReference type="ChEBI" id="CHEBI:58272"/>
        <dbReference type="EC" id="1.1.1.95"/>
    </reaction>
</comment>
<comment type="similarity">
    <text evidence="3 14">Belongs to the D-isomer specific 2-hydroxyacid dehydrogenase family.</text>
</comment>
<evidence type="ECO:0000256" key="13">
    <source>
        <dbReference type="ARBA" id="ARBA00048731"/>
    </source>
</evidence>
<dbReference type="Pfam" id="PF00389">
    <property type="entry name" value="2-Hacid_dh"/>
    <property type="match status" value="1"/>
</dbReference>
<keyword evidence="6" id="KW-0597">Phosphoprotein</keyword>
<comment type="caution">
    <text evidence="17">The sequence shown here is derived from an EMBL/GenBank/DDBJ whole genome shotgun (WGS) entry which is preliminary data.</text>
</comment>
<comment type="pathway">
    <text evidence="2">Amino-acid biosynthesis; L-serine biosynthesis; L-serine from 3-phospho-D-glycerate: step 1/3.</text>
</comment>
<name>A0A5M8PSC9_9LECA</name>
<dbReference type="Pfam" id="PF02826">
    <property type="entry name" value="2-Hacid_dh_C"/>
    <property type="match status" value="1"/>
</dbReference>
<dbReference type="OrthoDB" id="1621027at2759"/>
<evidence type="ECO:0000313" key="18">
    <source>
        <dbReference type="Proteomes" id="UP000324767"/>
    </source>
</evidence>
<evidence type="ECO:0000256" key="8">
    <source>
        <dbReference type="ARBA" id="ARBA00023002"/>
    </source>
</evidence>
<evidence type="ECO:0000256" key="7">
    <source>
        <dbReference type="ARBA" id="ARBA00022605"/>
    </source>
</evidence>
<evidence type="ECO:0000256" key="12">
    <source>
        <dbReference type="ARBA" id="ARBA00048126"/>
    </source>
</evidence>
<dbReference type="PROSITE" id="PS00065">
    <property type="entry name" value="D_2_HYDROXYACID_DH_1"/>
    <property type="match status" value="1"/>
</dbReference>
<comment type="catalytic activity">
    <reaction evidence="12">
        <text>(R)-2-hydroxyglutarate + NAD(+) = 2-oxoglutarate + NADH + H(+)</text>
        <dbReference type="Rhea" id="RHEA:49612"/>
        <dbReference type="ChEBI" id="CHEBI:15378"/>
        <dbReference type="ChEBI" id="CHEBI:15801"/>
        <dbReference type="ChEBI" id="CHEBI:16810"/>
        <dbReference type="ChEBI" id="CHEBI:57540"/>
        <dbReference type="ChEBI" id="CHEBI:57945"/>
        <dbReference type="EC" id="1.1.1.399"/>
    </reaction>
</comment>
<dbReference type="CDD" id="cd12176">
    <property type="entry name" value="PGDH_3"/>
    <property type="match status" value="1"/>
</dbReference>
<dbReference type="PROSITE" id="PS51671">
    <property type="entry name" value="ACT"/>
    <property type="match status" value="1"/>
</dbReference>
<evidence type="ECO:0000313" key="17">
    <source>
        <dbReference type="EMBL" id="KAA6412317.1"/>
    </source>
</evidence>
<dbReference type="SUPFAM" id="SSF51735">
    <property type="entry name" value="NAD(P)-binding Rossmann-fold domains"/>
    <property type="match status" value="1"/>
</dbReference>
<dbReference type="InterPro" id="IPR029753">
    <property type="entry name" value="D-isomer_DH_CS"/>
</dbReference>
<dbReference type="EC" id="1.1.1.399" evidence="4"/>
<evidence type="ECO:0000256" key="10">
    <source>
        <dbReference type="ARBA" id="ARBA00023299"/>
    </source>
</evidence>
<evidence type="ECO:0000256" key="1">
    <source>
        <dbReference type="ARBA" id="ARBA00003800"/>
    </source>
</evidence>
<dbReference type="InterPro" id="IPR006140">
    <property type="entry name" value="D-isomer_DH_NAD-bd"/>
</dbReference>
<dbReference type="InterPro" id="IPR045865">
    <property type="entry name" value="ACT-like_dom_sf"/>
</dbReference>
<evidence type="ECO:0000256" key="5">
    <source>
        <dbReference type="ARBA" id="ARBA00013143"/>
    </source>
</evidence>